<keyword evidence="8 10" id="KW-0326">Glycosidase</keyword>
<dbReference type="InterPro" id="IPR004199">
    <property type="entry name" value="B-gal_small/dom_5"/>
</dbReference>
<dbReference type="InterPro" id="IPR023230">
    <property type="entry name" value="Glyco_hydro_2_CS"/>
</dbReference>
<keyword evidence="6 10" id="KW-0378">Hydrolase</keyword>
<dbReference type="Gene3D" id="3.20.20.80">
    <property type="entry name" value="Glycosidases"/>
    <property type="match status" value="1"/>
</dbReference>
<dbReference type="PRINTS" id="PR00132">
    <property type="entry name" value="GLHYDRLASE2"/>
</dbReference>
<sequence length="1099" mass="124802">MRKLFVVYLCCLMSGKFVSSQTVDGLPAAIPPVPGIYSAEPWEDPLVTSINRDPMRTTAYSFKTEKDALSCDRSKSTRMLSLNGEWDFSFAFKPADAPKDFYKSKVQGWKKIEVPSNWELEGYDIPIYKSAVYPFRPVDPPRIPKDYNAVGSYQRSFTVPAEWKDMNITLHFGGVSSGFKVWVNGIFLGYGEDSCLPSEFNVSPYLKAGENIVSVQVIRWADGSYLEDQDHWRMSGIQREVMLLAEPKVRIADFHWQAKLDKDYKDAIFSIRPRVENLTGKEIKGYQVKAQLYNKAGQPVFANPLERSAESIINEIYPRLDNVKFGLLETTVKNPDKWSDEQPNLYTLVLSLTDSTGRVLEAKSCRVGFRSIEFSKENGKLLINGKVTYLYGVNRHDHDPVKGKALSREDIRRDVETIKRFNFNCIRTSHYPNDPYFYELCDQYGIMVMDEANYETHGLGGKLSNDPQWTHAFMERTMRMVMRDKNHPSIIIWSLGNEAGRGPNNAAQAAWIHDFDITRPVHYEPAMGSHQLEGYIDPSDPRYPKTNDHSHRLQNPLDQYYVDIVSRFYPGIYTPDLLVNQKNGDNRPILFVEYSHSMGNSNGNMKEFWDIFRSRPRLIGGCIWEFKDHGIIKKDSLGNDMLAYGGDFGEKRHDGNFCIDGIAASDGRPKAAMYECKRVYQPVECSLTDAKSGLLRISNRHAVKSLDGYAVTLNIREDGNVIKTYQLPSFGLPAGKDTVISIRKYFPSMKAGKEYLADIHFSLSKDENWAPKGHEVASNQVALTPVSSGRLPSSRSYPTLSKTENDKDVVLSGKGFKVKISKENGALYSYEWNGAEQIFKPLLPCFTRPQTDNDKKGWKPQKKLKEWYQNDLKLENVTAEEKGNGIVLITSNYTLIDGKATTRITYTLNGDGVLKVDYSLNPSAGLPNIPKVGLQCGIKRNYDLINWYGKGPLENYVDRRYGFDAAIYSLPLEQFMEPYVYPQENGNRTDVRWMYLKDRSKDQGLMVVADSLLSMSARPYTDQNIEAAKHQNKLKDAGYLVLNIDLVQMGIGGNDSWSDVSQPLPQYQIPSKPYKYSFYMLPAKMKVDGASALSGRIKF</sequence>
<dbReference type="EC" id="3.2.1.23" evidence="5 10"/>
<dbReference type="SUPFAM" id="SSF51445">
    <property type="entry name" value="(Trans)glycosidases"/>
    <property type="match status" value="1"/>
</dbReference>
<evidence type="ECO:0000256" key="2">
    <source>
        <dbReference type="ARBA" id="ARBA00001913"/>
    </source>
</evidence>
<dbReference type="InterPro" id="IPR006103">
    <property type="entry name" value="Glyco_hydro_2_cat"/>
</dbReference>
<protein>
    <recommendedName>
        <fullName evidence="5 10">Beta-galactosidase</fullName>
        <ecNumber evidence="5 10">3.2.1.23</ecNumber>
    </recommendedName>
    <alternativeName>
        <fullName evidence="9 10">Lactase</fullName>
    </alternativeName>
</protein>
<dbReference type="InterPro" id="IPR017853">
    <property type="entry name" value="GH"/>
</dbReference>
<dbReference type="OrthoDB" id="9801077at2"/>
<evidence type="ECO:0000259" key="12">
    <source>
        <dbReference type="SMART" id="SM01038"/>
    </source>
</evidence>
<evidence type="ECO:0000313" key="13">
    <source>
        <dbReference type="EMBL" id="PWG80904.1"/>
    </source>
</evidence>
<gene>
    <name evidence="13" type="ORF">DDR33_09545</name>
</gene>
<name>A0A2U2PI14_9SPHI</name>
<dbReference type="InterPro" id="IPR013783">
    <property type="entry name" value="Ig-like_fold"/>
</dbReference>
<dbReference type="PROSITE" id="PS00608">
    <property type="entry name" value="GLYCOSYL_HYDROL_F2_2"/>
    <property type="match status" value="1"/>
</dbReference>
<keyword evidence="14" id="KW-1185">Reference proteome</keyword>
<dbReference type="InterPro" id="IPR032312">
    <property type="entry name" value="LacZ_4"/>
</dbReference>
<evidence type="ECO:0000256" key="9">
    <source>
        <dbReference type="ARBA" id="ARBA00032230"/>
    </source>
</evidence>
<dbReference type="InterPro" id="IPR050347">
    <property type="entry name" value="Bact_Beta-galactosidase"/>
</dbReference>
<dbReference type="SUPFAM" id="SSF49303">
    <property type="entry name" value="beta-Galactosidase/glucuronidase domain"/>
    <property type="match status" value="2"/>
</dbReference>
<dbReference type="GO" id="GO:0030246">
    <property type="term" value="F:carbohydrate binding"/>
    <property type="evidence" value="ECO:0007669"/>
    <property type="project" value="InterPro"/>
</dbReference>
<dbReference type="InterPro" id="IPR036156">
    <property type="entry name" value="Beta-gal/glucu_dom_sf"/>
</dbReference>
<evidence type="ECO:0000256" key="3">
    <source>
        <dbReference type="ARBA" id="ARBA00007401"/>
    </source>
</evidence>
<dbReference type="Pfam" id="PF00703">
    <property type="entry name" value="Glyco_hydro_2"/>
    <property type="match status" value="1"/>
</dbReference>
<dbReference type="Proteomes" id="UP000245647">
    <property type="component" value="Unassembled WGS sequence"/>
</dbReference>
<feature type="signal peptide" evidence="11">
    <location>
        <begin position="1"/>
        <end position="19"/>
    </location>
</feature>
<dbReference type="AlphaFoldDB" id="A0A2U2PI14"/>
<comment type="caution">
    <text evidence="13">The sequence shown here is derived from an EMBL/GenBank/DDBJ whole genome shotgun (WGS) entry which is preliminary data.</text>
</comment>
<evidence type="ECO:0000256" key="4">
    <source>
        <dbReference type="ARBA" id="ARBA00011245"/>
    </source>
</evidence>
<dbReference type="InterPro" id="IPR011013">
    <property type="entry name" value="Gal_mutarotase_sf_dom"/>
</dbReference>
<feature type="domain" description="Beta galactosidase small chain/" evidence="12">
    <location>
        <begin position="810"/>
        <end position="1081"/>
    </location>
</feature>
<dbReference type="InterPro" id="IPR014718">
    <property type="entry name" value="GH-type_carb-bd"/>
</dbReference>
<evidence type="ECO:0000256" key="8">
    <source>
        <dbReference type="ARBA" id="ARBA00023295"/>
    </source>
</evidence>
<dbReference type="InterPro" id="IPR023232">
    <property type="entry name" value="Glyco_hydro_2_AS"/>
</dbReference>
<reference evidence="13 14" key="1">
    <citation type="submission" date="2018-04" db="EMBL/GenBank/DDBJ databases">
        <title>Pedobacter chongqingensis sp. nov., isolated from a rottenly hemp rope.</title>
        <authorList>
            <person name="Cai Y."/>
        </authorList>
    </citation>
    <scope>NUCLEOTIDE SEQUENCE [LARGE SCALE GENOMIC DNA]</scope>
    <source>
        <strain evidence="13 14">FJ4-8</strain>
    </source>
</reference>
<dbReference type="PROSITE" id="PS00719">
    <property type="entry name" value="GLYCOSYL_HYDROL_F2_1"/>
    <property type="match status" value="1"/>
</dbReference>
<keyword evidence="11" id="KW-0732">Signal</keyword>
<dbReference type="PANTHER" id="PTHR46323">
    <property type="entry name" value="BETA-GALACTOSIDASE"/>
    <property type="match status" value="1"/>
</dbReference>
<evidence type="ECO:0000256" key="11">
    <source>
        <dbReference type="SAM" id="SignalP"/>
    </source>
</evidence>
<organism evidence="13 14">
    <name type="scientific">Pararcticibacter amylolyticus</name>
    <dbReference type="NCBI Taxonomy" id="2173175"/>
    <lineage>
        <taxon>Bacteria</taxon>
        <taxon>Pseudomonadati</taxon>
        <taxon>Bacteroidota</taxon>
        <taxon>Sphingobacteriia</taxon>
        <taxon>Sphingobacteriales</taxon>
        <taxon>Sphingobacteriaceae</taxon>
        <taxon>Pararcticibacter</taxon>
    </lineage>
</organism>
<dbReference type="Gene3D" id="2.60.120.260">
    <property type="entry name" value="Galactose-binding domain-like"/>
    <property type="match status" value="1"/>
</dbReference>
<feature type="chain" id="PRO_5015687430" description="Beta-galactosidase" evidence="11">
    <location>
        <begin position="20"/>
        <end position="1099"/>
    </location>
</feature>
<evidence type="ECO:0000313" key="14">
    <source>
        <dbReference type="Proteomes" id="UP000245647"/>
    </source>
</evidence>
<dbReference type="Pfam" id="PF02837">
    <property type="entry name" value="Glyco_hydro_2_N"/>
    <property type="match status" value="1"/>
</dbReference>
<proteinExistence type="inferred from homology"/>
<accession>A0A2U2PI14</accession>
<dbReference type="Gene3D" id="2.60.40.10">
    <property type="entry name" value="Immunoglobulins"/>
    <property type="match status" value="2"/>
</dbReference>
<evidence type="ECO:0000256" key="5">
    <source>
        <dbReference type="ARBA" id="ARBA00012756"/>
    </source>
</evidence>
<dbReference type="InterPro" id="IPR006101">
    <property type="entry name" value="Glyco_hydro_2"/>
</dbReference>
<comment type="subunit">
    <text evidence="4">Monomer.</text>
</comment>
<comment type="cofactor">
    <cofactor evidence="2">
        <name>Ca(2+)</name>
        <dbReference type="ChEBI" id="CHEBI:29108"/>
    </cofactor>
</comment>
<dbReference type="Pfam" id="PF02836">
    <property type="entry name" value="Glyco_hydro_2_C"/>
    <property type="match status" value="1"/>
</dbReference>
<evidence type="ECO:0000256" key="7">
    <source>
        <dbReference type="ARBA" id="ARBA00022837"/>
    </source>
</evidence>
<evidence type="ECO:0000256" key="1">
    <source>
        <dbReference type="ARBA" id="ARBA00001412"/>
    </source>
</evidence>
<dbReference type="SMART" id="SM01038">
    <property type="entry name" value="Bgal_small_N"/>
    <property type="match status" value="1"/>
</dbReference>
<evidence type="ECO:0000256" key="10">
    <source>
        <dbReference type="RuleBase" id="RU361154"/>
    </source>
</evidence>
<dbReference type="Pfam" id="PF16353">
    <property type="entry name" value="LacZ_4"/>
    <property type="match status" value="1"/>
</dbReference>
<keyword evidence="7" id="KW-0106">Calcium</keyword>
<dbReference type="InterPro" id="IPR006104">
    <property type="entry name" value="Glyco_hydro_2_N"/>
</dbReference>
<dbReference type="GO" id="GO:0004565">
    <property type="term" value="F:beta-galactosidase activity"/>
    <property type="evidence" value="ECO:0007669"/>
    <property type="project" value="UniProtKB-EC"/>
</dbReference>
<dbReference type="SUPFAM" id="SSF74650">
    <property type="entry name" value="Galactose mutarotase-like"/>
    <property type="match status" value="1"/>
</dbReference>
<comment type="catalytic activity">
    <reaction evidence="1 10">
        <text>Hydrolysis of terminal non-reducing beta-D-galactose residues in beta-D-galactosides.</text>
        <dbReference type="EC" id="3.2.1.23"/>
    </reaction>
</comment>
<dbReference type="SUPFAM" id="SSF49785">
    <property type="entry name" value="Galactose-binding domain-like"/>
    <property type="match status" value="1"/>
</dbReference>
<dbReference type="Pfam" id="PF02929">
    <property type="entry name" value="Bgal_small_N"/>
    <property type="match status" value="1"/>
</dbReference>
<dbReference type="InterPro" id="IPR008979">
    <property type="entry name" value="Galactose-bd-like_sf"/>
</dbReference>
<dbReference type="Gene3D" id="2.70.98.10">
    <property type="match status" value="1"/>
</dbReference>
<dbReference type="InterPro" id="IPR006102">
    <property type="entry name" value="Ig-like_GH2"/>
</dbReference>
<dbReference type="GO" id="GO:0009341">
    <property type="term" value="C:beta-galactosidase complex"/>
    <property type="evidence" value="ECO:0007669"/>
    <property type="project" value="InterPro"/>
</dbReference>
<dbReference type="EMBL" id="QEAS01000007">
    <property type="protein sequence ID" value="PWG80904.1"/>
    <property type="molecule type" value="Genomic_DNA"/>
</dbReference>
<dbReference type="PANTHER" id="PTHR46323:SF2">
    <property type="entry name" value="BETA-GALACTOSIDASE"/>
    <property type="match status" value="1"/>
</dbReference>
<comment type="similarity">
    <text evidence="3 10">Belongs to the glycosyl hydrolase 2 family.</text>
</comment>
<evidence type="ECO:0000256" key="6">
    <source>
        <dbReference type="ARBA" id="ARBA00022801"/>
    </source>
</evidence>
<dbReference type="GO" id="GO:0005990">
    <property type="term" value="P:lactose catabolic process"/>
    <property type="evidence" value="ECO:0007669"/>
    <property type="project" value="TreeGrafter"/>
</dbReference>